<reference evidence="2 3" key="1">
    <citation type="journal article" date="2020" name="Microorganisms">
        <title>Description of Three Novel Members in the Family Geobacteraceae, Oryzomonas japonicum gen. nov., sp. nov., Oryzomonas sagensis sp. nov., and Oryzomonas ruber sp. nov.</title>
        <authorList>
            <person name="Xu Z."/>
            <person name="Masuda Y."/>
            <person name="Hayakawa C."/>
            <person name="Ushijima N."/>
            <person name="Kawano K."/>
            <person name="Shiratori Y."/>
            <person name="Senoo K."/>
            <person name="Itoh H."/>
        </authorList>
    </citation>
    <scope>NUCLEOTIDE SEQUENCE [LARGE SCALE GENOMIC DNA]</scope>
    <source>
        <strain evidence="2 3">Red100</strain>
    </source>
</reference>
<gene>
    <name evidence="2" type="ORF">F6V30_15150</name>
</gene>
<dbReference type="EMBL" id="VZRA01000005">
    <property type="protein sequence ID" value="KAB0668840.1"/>
    <property type="molecule type" value="Genomic_DNA"/>
</dbReference>
<evidence type="ECO:0000313" key="3">
    <source>
        <dbReference type="Proteomes" id="UP000798046"/>
    </source>
</evidence>
<evidence type="ECO:0008006" key="4">
    <source>
        <dbReference type="Google" id="ProtNLM"/>
    </source>
</evidence>
<dbReference type="Proteomes" id="UP000798046">
    <property type="component" value="Unassembled WGS sequence"/>
</dbReference>
<feature type="signal peptide" evidence="1">
    <location>
        <begin position="1"/>
        <end position="28"/>
    </location>
</feature>
<accession>A0ABQ6TL59</accession>
<name>A0ABQ6TL59_9BACT</name>
<keyword evidence="1" id="KW-0732">Signal</keyword>
<feature type="chain" id="PRO_5046299818" description="Histidine kinase" evidence="1">
    <location>
        <begin position="29"/>
        <end position="520"/>
    </location>
</feature>
<dbReference type="RefSeq" id="WP_151157812.1">
    <property type="nucleotide sequence ID" value="NZ_VZRA01000005.1"/>
</dbReference>
<proteinExistence type="predicted"/>
<sequence length="520" mass="55621">MERLSSRNKMKVALLGACVLTMATAVQASAFENEFHGSYMLKYFISNYEQGGAGAILSGPTPAFPSGNTTSNLRINNYFEQRARLFYTAKASDDLKLVTGFEMDSVWGDKAQGALTAANSNATASTTTAAFRNSGGALESDAVNLETKWVYLDFKIPATPTRVRAGIQPFKDSIKGVMFDFDAAGISASTQVNAATFNTAYIRGYDQSYFSVGSPMNQANVRGNQNLDIGVVELKYALNKSANVGAAYYIYGDGRPLYLSATATTPVDTSTQVHAFGLTGDAKVGPVALSGFAAYQGGILRNVNSNGDSAFLNAFAYNVAGKMDVGPGTLKTALLFTSGNDNNASTLKSKHLTGWVTVNQSPDAIWGVSSVSSYNESGMILLNRNNLTSGPTTENMMVYNMGNGTTPINQQGLYLYTIGYDANITPKLSASLNAGAAWAAHTNALKPTDKHNNIQNASNYMGTELNIVTNYKLYDNLEAKIQAAYVFLGGFYKNSVLNGKNAVADPESPYTARVVLQYSF</sequence>
<evidence type="ECO:0000313" key="2">
    <source>
        <dbReference type="EMBL" id="KAB0668840.1"/>
    </source>
</evidence>
<evidence type="ECO:0000256" key="1">
    <source>
        <dbReference type="SAM" id="SignalP"/>
    </source>
</evidence>
<organism evidence="2 3">
    <name type="scientific">Oryzomonas sagensis</name>
    <dbReference type="NCBI Taxonomy" id="2603857"/>
    <lineage>
        <taxon>Bacteria</taxon>
        <taxon>Pseudomonadati</taxon>
        <taxon>Thermodesulfobacteriota</taxon>
        <taxon>Desulfuromonadia</taxon>
        <taxon>Geobacterales</taxon>
        <taxon>Geobacteraceae</taxon>
        <taxon>Oryzomonas</taxon>
    </lineage>
</organism>
<protein>
    <recommendedName>
        <fullName evidence="4">Histidine kinase</fullName>
    </recommendedName>
</protein>
<keyword evidence="3" id="KW-1185">Reference proteome</keyword>
<comment type="caution">
    <text evidence="2">The sequence shown here is derived from an EMBL/GenBank/DDBJ whole genome shotgun (WGS) entry which is preliminary data.</text>
</comment>